<protein>
    <submittedName>
        <fullName evidence="5">D-aminopeptidase</fullName>
    </submittedName>
</protein>
<keyword evidence="1 5" id="KW-0645">Protease</keyword>
<keyword evidence="6" id="KW-1185">Reference proteome</keyword>
<evidence type="ECO:0000259" key="4">
    <source>
        <dbReference type="Pfam" id="PF07930"/>
    </source>
</evidence>
<gene>
    <name evidence="5" type="primary">dap</name>
    <name evidence="5" type="ORF">DBV05_g5716</name>
</gene>
<dbReference type="OrthoDB" id="5946976at2759"/>
<dbReference type="Pfam" id="PF07930">
    <property type="entry name" value="DAP_B"/>
    <property type="match status" value="1"/>
</dbReference>
<proteinExistence type="inferred from homology"/>
<dbReference type="InterPro" id="IPR012338">
    <property type="entry name" value="Beta-lactam/transpept-like"/>
</dbReference>
<dbReference type="PANTHER" id="PTHR46825">
    <property type="entry name" value="D-ALANYL-D-ALANINE-CARBOXYPEPTIDASE/ENDOPEPTIDASE AMPH"/>
    <property type="match status" value="1"/>
</dbReference>
<evidence type="ECO:0000313" key="6">
    <source>
        <dbReference type="Proteomes" id="UP000325902"/>
    </source>
</evidence>
<dbReference type="GO" id="GO:0004177">
    <property type="term" value="F:aminopeptidase activity"/>
    <property type="evidence" value="ECO:0007669"/>
    <property type="project" value="UniProtKB-KW"/>
</dbReference>
<dbReference type="PANTHER" id="PTHR46825:SF9">
    <property type="entry name" value="BETA-LACTAMASE-RELATED DOMAIN-CONTAINING PROTEIN"/>
    <property type="match status" value="1"/>
</dbReference>
<keyword evidence="1 5" id="KW-0378">Hydrolase</keyword>
<dbReference type="EMBL" id="VCHE01000031">
    <property type="protein sequence ID" value="KAB2575613.1"/>
    <property type="molecule type" value="Genomic_DNA"/>
</dbReference>
<evidence type="ECO:0000313" key="5">
    <source>
        <dbReference type="EMBL" id="KAB2575613.1"/>
    </source>
</evidence>
<dbReference type="Gene3D" id="2.40.128.50">
    <property type="match status" value="2"/>
</dbReference>
<reference evidence="5 6" key="1">
    <citation type="journal article" date="2019" name="Sci. Rep.">
        <title>A multi-omics analysis of the grapevine pathogen Lasiodiplodia theobromae reveals that temperature affects the expression of virulence- and pathogenicity-related genes.</title>
        <authorList>
            <person name="Felix C."/>
            <person name="Meneses R."/>
            <person name="Goncalves M.F.M."/>
            <person name="Tilleman L."/>
            <person name="Duarte A.S."/>
            <person name="Jorrin-Novo J.V."/>
            <person name="Van de Peer Y."/>
            <person name="Deforce D."/>
            <person name="Van Nieuwerburgh F."/>
            <person name="Esteves A.C."/>
            <person name="Alves A."/>
        </authorList>
    </citation>
    <scope>NUCLEOTIDE SEQUENCE [LARGE SCALE GENOMIC DNA]</scope>
    <source>
        <strain evidence="5 6">LA-SOL3</strain>
    </source>
</reference>
<feature type="domain" description="D-aminopeptidase" evidence="4">
    <location>
        <begin position="298"/>
        <end position="477"/>
    </location>
</feature>
<dbReference type="Proteomes" id="UP000325902">
    <property type="component" value="Unassembled WGS sequence"/>
</dbReference>
<dbReference type="InterPro" id="IPR012856">
    <property type="entry name" value="DAP_B_dom"/>
</dbReference>
<dbReference type="Gene3D" id="3.40.710.10">
    <property type="entry name" value="DD-peptidase/beta-lactamase superfamily"/>
    <property type="match status" value="1"/>
</dbReference>
<dbReference type="InterPro" id="IPR050491">
    <property type="entry name" value="AmpC-like"/>
</dbReference>
<organism evidence="5 6">
    <name type="scientific">Lasiodiplodia theobromae</name>
    <dbReference type="NCBI Taxonomy" id="45133"/>
    <lineage>
        <taxon>Eukaryota</taxon>
        <taxon>Fungi</taxon>
        <taxon>Dikarya</taxon>
        <taxon>Ascomycota</taxon>
        <taxon>Pezizomycotina</taxon>
        <taxon>Dothideomycetes</taxon>
        <taxon>Dothideomycetes incertae sedis</taxon>
        <taxon>Botryosphaeriales</taxon>
        <taxon>Botryosphaeriaceae</taxon>
        <taxon>Lasiodiplodia</taxon>
    </lineage>
</organism>
<evidence type="ECO:0000256" key="2">
    <source>
        <dbReference type="ARBA" id="ARBA00038215"/>
    </source>
</evidence>
<comment type="similarity">
    <text evidence="2">Belongs to the peptidase S12 family.</text>
</comment>
<dbReference type="AlphaFoldDB" id="A0A5N5DCP3"/>
<evidence type="ECO:0000259" key="3">
    <source>
        <dbReference type="Pfam" id="PF00144"/>
    </source>
</evidence>
<dbReference type="SUPFAM" id="SSF56601">
    <property type="entry name" value="beta-lactamase/transpeptidase-like"/>
    <property type="match status" value="1"/>
</dbReference>
<dbReference type="SUPFAM" id="SSF50886">
    <property type="entry name" value="D-aminopeptidase, middle and C-terminal domains"/>
    <property type="match status" value="2"/>
</dbReference>
<feature type="domain" description="Beta-lactamase-related" evidence="3">
    <location>
        <begin position="2"/>
        <end position="281"/>
    </location>
</feature>
<dbReference type="InterPro" id="IPR027279">
    <property type="entry name" value="D_amino_pept/lipop_sf"/>
</dbReference>
<evidence type="ECO:0000256" key="1">
    <source>
        <dbReference type="ARBA" id="ARBA00022438"/>
    </source>
</evidence>
<accession>A0A5N5DCP3</accession>
<dbReference type="Pfam" id="PF00144">
    <property type="entry name" value="Beta-lactamase"/>
    <property type="match status" value="1"/>
</dbReference>
<dbReference type="InterPro" id="IPR001466">
    <property type="entry name" value="Beta-lactam-related"/>
</dbReference>
<sequence>MPICSITKQMLCMTMTDLERNPTPQTAELGDVTEKFAEKLQSILPQQLQQESGLTLNHLRDNQSGIRDYWATSTLLGALPERQFSRETDARAVLDRFATLQFQPGAQYSYSNTNFHVLGRVLEEVTSTPLEKLLAQHVFTPAGMKTARLCAKTGDHPEPCVGYEGDEQHGFFPASNAIEWAGDAGVVASLADMVAYEKYFDRLWSDPQSWYRPCAESQKFNNGNPARYRSGLFHVDVEGVATVGHGGALRGYRLHRMYAPQERLSVVVLFNHEADAGDAAEYILRKILTLPEPEASTVDPDPQWLGNFLDRDTQLAVTVSPGKNGKLAVNFTGDAEDVRPISGIRALSRGMVAAINWEHLSINRTEDNLIVHADRLFPPNLGLQSAPFLGDYRCAELDSVFHCEGKGEMLYGAFDGILGQGPAHLMRYLGGDVWALACPRGLDAPAPGNWTLVFGRDEDDSVRSVTIGCWLARKFEFVRI</sequence>
<name>A0A5N5DCP3_9PEZI</name>
<comment type="caution">
    <text evidence="5">The sequence shown here is derived from an EMBL/GenBank/DDBJ whole genome shotgun (WGS) entry which is preliminary data.</text>
</comment>
<keyword evidence="1 5" id="KW-0031">Aminopeptidase</keyword>